<dbReference type="Proteomes" id="UP001215598">
    <property type="component" value="Unassembled WGS sequence"/>
</dbReference>
<comment type="caution">
    <text evidence="2">The sequence shown here is derived from an EMBL/GenBank/DDBJ whole genome shotgun (WGS) entry which is preliminary data.</text>
</comment>
<dbReference type="AlphaFoldDB" id="A0AAD7DS76"/>
<evidence type="ECO:0000313" key="2">
    <source>
        <dbReference type="EMBL" id="KAJ7698532.1"/>
    </source>
</evidence>
<keyword evidence="3" id="KW-1185">Reference proteome</keyword>
<feature type="compositionally biased region" description="Polar residues" evidence="1">
    <location>
        <begin position="25"/>
        <end position="36"/>
    </location>
</feature>
<dbReference type="EMBL" id="JARKIB010000586">
    <property type="protein sequence ID" value="KAJ7698532.1"/>
    <property type="molecule type" value="Genomic_DNA"/>
</dbReference>
<proteinExistence type="predicted"/>
<reference evidence="2" key="1">
    <citation type="submission" date="2023-03" db="EMBL/GenBank/DDBJ databases">
        <title>Massive genome expansion in bonnet fungi (Mycena s.s.) driven by repeated elements and novel gene families across ecological guilds.</title>
        <authorList>
            <consortium name="Lawrence Berkeley National Laboratory"/>
            <person name="Harder C.B."/>
            <person name="Miyauchi S."/>
            <person name="Viragh M."/>
            <person name="Kuo A."/>
            <person name="Thoen E."/>
            <person name="Andreopoulos B."/>
            <person name="Lu D."/>
            <person name="Skrede I."/>
            <person name="Drula E."/>
            <person name="Henrissat B."/>
            <person name="Morin E."/>
            <person name="Kohler A."/>
            <person name="Barry K."/>
            <person name="LaButti K."/>
            <person name="Morin E."/>
            <person name="Salamov A."/>
            <person name="Lipzen A."/>
            <person name="Mereny Z."/>
            <person name="Hegedus B."/>
            <person name="Baldrian P."/>
            <person name="Stursova M."/>
            <person name="Weitz H."/>
            <person name="Taylor A."/>
            <person name="Grigoriev I.V."/>
            <person name="Nagy L.G."/>
            <person name="Martin F."/>
            <person name="Kauserud H."/>
        </authorList>
    </citation>
    <scope>NUCLEOTIDE SEQUENCE</scope>
    <source>
        <strain evidence="2">CBHHK182m</strain>
    </source>
</reference>
<name>A0AAD7DS76_9AGAR</name>
<evidence type="ECO:0000313" key="3">
    <source>
        <dbReference type="Proteomes" id="UP001215598"/>
    </source>
</evidence>
<feature type="compositionally biased region" description="Acidic residues" evidence="1">
    <location>
        <begin position="85"/>
        <end position="94"/>
    </location>
</feature>
<protein>
    <submittedName>
        <fullName evidence="2">Uncharacterized protein</fullName>
    </submittedName>
</protein>
<accession>A0AAD7DS76</accession>
<feature type="region of interest" description="Disordered" evidence="1">
    <location>
        <begin position="118"/>
        <end position="145"/>
    </location>
</feature>
<feature type="compositionally biased region" description="Low complexity" evidence="1">
    <location>
        <begin position="58"/>
        <end position="71"/>
    </location>
</feature>
<organism evidence="2 3">
    <name type="scientific">Mycena metata</name>
    <dbReference type="NCBI Taxonomy" id="1033252"/>
    <lineage>
        <taxon>Eukaryota</taxon>
        <taxon>Fungi</taxon>
        <taxon>Dikarya</taxon>
        <taxon>Basidiomycota</taxon>
        <taxon>Agaricomycotina</taxon>
        <taxon>Agaricomycetes</taxon>
        <taxon>Agaricomycetidae</taxon>
        <taxon>Agaricales</taxon>
        <taxon>Marasmiineae</taxon>
        <taxon>Mycenaceae</taxon>
        <taxon>Mycena</taxon>
    </lineage>
</organism>
<feature type="region of interest" description="Disordered" evidence="1">
    <location>
        <begin position="18"/>
        <end position="94"/>
    </location>
</feature>
<sequence>MQLVEFEDLNYDDEIFSIPEDQDEQTFGQESAKGNNSEVSEEEMMELESTPRVEAKPSYRSGSTLSSRSCSAANPETLLEADSNKDDETEEEAEAQLIVENNARWERCLEYQRKYCEEYSSNGSDNDEPEPLQDFRGNTMYEDDP</sequence>
<evidence type="ECO:0000256" key="1">
    <source>
        <dbReference type="SAM" id="MobiDB-lite"/>
    </source>
</evidence>
<gene>
    <name evidence="2" type="ORF">B0H16DRAFT_1484398</name>
</gene>